<reference evidence="2" key="1">
    <citation type="submission" date="2020-05" db="EMBL/GenBank/DDBJ databases">
        <title>WGS assembly of Panicum virgatum.</title>
        <authorList>
            <person name="Lovell J.T."/>
            <person name="Jenkins J."/>
            <person name="Shu S."/>
            <person name="Juenger T.E."/>
            <person name="Schmutz J."/>
        </authorList>
    </citation>
    <scope>NUCLEOTIDE SEQUENCE</scope>
    <source>
        <strain evidence="2">AP13</strain>
    </source>
</reference>
<dbReference type="SMART" id="SM01157">
    <property type="entry name" value="DUF1719"/>
    <property type="match status" value="1"/>
</dbReference>
<dbReference type="InterPro" id="IPR013181">
    <property type="entry name" value="DUF1719"/>
</dbReference>
<keyword evidence="3" id="KW-1185">Reference proteome</keyword>
<gene>
    <name evidence="2" type="ORF">PVAP13_2KG020200</name>
</gene>
<evidence type="ECO:0000313" key="2">
    <source>
        <dbReference type="EMBL" id="KAG2639617.1"/>
    </source>
</evidence>
<name>A0A8T0VYT3_PANVG</name>
<evidence type="ECO:0000313" key="3">
    <source>
        <dbReference type="Proteomes" id="UP000823388"/>
    </source>
</evidence>
<keyword evidence="1" id="KW-0175">Coiled coil</keyword>
<sequence>MEEIVSSAVKYERAESEASRNLERLEMAHIRLEAALETSDKWKITDTSMLHWRRKLKRAAQECDDTLHKCKQRILEDEQMEQRVRNSSFPKRIVHATKLRRSTVQRFEWFADGASEFLRFVELGGTPRRHISFYSLVNNLFAGKELHHKFIGANQHPRSELWLAPFGTAEHGTEASLIFIQTDDSPAVGNIYFSIVLQCLQLFAPYVRCKVENIMKELTELPTQCLSWVPFVHSNQQDRVRVQHHASQWIRPNSLCCKKHNQHELLRISNPDMVGLSDAFLEPVTEVNLQCQTLAFEDILSLQDSSCLKAGIYFAPHRSLEHTLPANRSSEVVAVVGEDQHCLHVDVTLEQLEDIILPRALDYFYQNTEASIYKMIWKAKHSSALIQVEKASMSTQERHDKEFISRKFMISHLFDLWCAHVPVQLRSAFKDWLKKEKFIASQLYLKF</sequence>
<dbReference type="PANTHER" id="PTHR33377:SF31">
    <property type="entry name" value="RX N-TERMINAL DOMAIN-CONTAINING PROTEIN"/>
    <property type="match status" value="1"/>
</dbReference>
<dbReference type="Proteomes" id="UP000823388">
    <property type="component" value="Chromosome 2K"/>
</dbReference>
<proteinExistence type="predicted"/>
<dbReference type="PANTHER" id="PTHR33377">
    <property type="entry name" value="OS10G0134700 PROTEIN-RELATED"/>
    <property type="match status" value="1"/>
</dbReference>
<dbReference type="AlphaFoldDB" id="A0A8T0VYT3"/>
<comment type="caution">
    <text evidence="2">The sequence shown here is derived from an EMBL/GenBank/DDBJ whole genome shotgun (WGS) entry which is preliminary data.</text>
</comment>
<evidence type="ECO:0000256" key="1">
    <source>
        <dbReference type="SAM" id="Coils"/>
    </source>
</evidence>
<dbReference type="EMBL" id="CM029039">
    <property type="protein sequence ID" value="KAG2639617.1"/>
    <property type="molecule type" value="Genomic_DNA"/>
</dbReference>
<feature type="coiled-coil region" evidence="1">
    <location>
        <begin position="8"/>
        <end position="35"/>
    </location>
</feature>
<protein>
    <submittedName>
        <fullName evidence="2">Uncharacterized protein</fullName>
    </submittedName>
</protein>
<accession>A0A8T0VYT3</accession>
<dbReference type="Pfam" id="PF08224">
    <property type="entry name" value="DUF1719"/>
    <property type="match status" value="1"/>
</dbReference>
<organism evidence="2 3">
    <name type="scientific">Panicum virgatum</name>
    <name type="common">Blackwell switchgrass</name>
    <dbReference type="NCBI Taxonomy" id="38727"/>
    <lineage>
        <taxon>Eukaryota</taxon>
        <taxon>Viridiplantae</taxon>
        <taxon>Streptophyta</taxon>
        <taxon>Embryophyta</taxon>
        <taxon>Tracheophyta</taxon>
        <taxon>Spermatophyta</taxon>
        <taxon>Magnoliopsida</taxon>
        <taxon>Liliopsida</taxon>
        <taxon>Poales</taxon>
        <taxon>Poaceae</taxon>
        <taxon>PACMAD clade</taxon>
        <taxon>Panicoideae</taxon>
        <taxon>Panicodae</taxon>
        <taxon>Paniceae</taxon>
        <taxon>Panicinae</taxon>
        <taxon>Panicum</taxon>
        <taxon>Panicum sect. Hiantes</taxon>
    </lineage>
</organism>